<dbReference type="Gene3D" id="3.40.50.1820">
    <property type="entry name" value="alpha/beta hydrolase"/>
    <property type="match status" value="1"/>
</dbReference>
<dbReference type="PANTHER" id="PTHR37017:SF13">
    <property type="entry name" value="AB HYDROLASE-1 DOMAIN-CONTAINING PROTEIN"/>
    <property type="match status" value="1"/>
</dbReference>
<dbReference type="InterPro" id="IPR052897">
    <property type="entry name" value="Sec-Metab_Biosynth_Hydrolase"/>
</dbReference>
<dbReference type="PRINTS" id="PR00081">
    <property type="entry name" value="GDHRDH"/>
</dbReference>
<proteinExistence type="predicted"/>
<dbReference type="AlphaFoldDB" id="A0A2G7G152"/>
<dbReference type="SUPFAM" id="SSF51735">
    <property type="entry name" value="NAD(P)-binding Rossmann-fold domains"/>
    <property type="match status" value="1"/>
</dbReference>
<dbReference type="Pfam" id="PF00106">
    <property type="entry name" value="adh_short"/>
    <property type="match status" value="1"/>
</dbReference>
<dbReference type="InterPro" id="IPR000073">
    <property type="entry name" value="AB_hydrolase_1"/>
</dbReference>
<evidence type="ECO:0000259" key="1">
    <source>
        <dbReference type="Pfam" id="PF12697"/>
    </source>
</evidence>
<dbReference type="SUPFAM" id="SSF53474">
    <property type="entry name" value="alpha/beta-Hydrolases"/>
    <property type="match status" value="1"/>
</dbReference>
<dbReference type="STRING" id="656916.A0A2G7G152"/>
<name>A0A2G7G152_9EURO</name>
<dbReference type="PANTHER" id="PTHR37017">
    <property type="entry name" value="AB HYDROLASE-1 DOMAIN-CONTAINING PROTEIN-RELATED"/>
    <property type="match status" value="1"/>
</dbReference>
<evidence type="ECO:0000313" key="2">
    <source>
        <dbReference type="EMBL" id="PIG86564.1"/>
    </source>
</evidence>
<comment type="caution">
    <text evidence="2">The sequence shown here is derived from an EMBL/GenBank/DDBJ whole genome shotgun (WGS) entry which is preliminary data.</text>
</comment>
<gene>
    <name evidence="2" type="ORF">AARAC_002088</name>
</gene>
<dbReference type="Proteomes" id="UP000231358">
    <property type="component" value="Unassembled WGS sequence"/>
</dbReference>
<keyword evidence="3" id="KW-1185">Reference proteome</keyword>
<accession>A0A2G7G152</accession>
<dbReference type="EMBL" id="NEXV01000244">
    <property type="protein sequence ID" value="PIG86564.1"/>
    <property type="molecule type" value="Genomic_DNA"/>
</dbReference>
<dbReference type="Pfam" id="PF12697">
    <property type="entry name" value="Abhydrolase_6"/>
    <property type="match status" value="1"/>
</dbReference>
<evidence type="ECO:0000313" key="3">
    <source>
        <dbReference type="Proteomes" id="UP000231358"/>
    </source>
</evidence>
<sequence length="595" mass="64959">MSQSKPSIIIVPGSFSLPEFYDAVTDKVASKGYEIKAIRLRSTEKLQQPATMYDDAAAIAGEVAALVDQGKEVILVAHSYGGVPASESIKGLAKTEGSGKVGGIVNLAYLTAVVPELGASSADVLADIPTENRVELQLEDDGYLVMANPTASASLCFSDLPVEEREAWTKRFARHSAASFTNPLTYAGYKDVPVSYLLCADDKVIPAREQQKGIDMIERETGSEVDVTVIQTGHFPIPSAPEKVADWITSLASRYEKACHRFFTMAPQQPEFPITPNLIAGLRTFFYSQLFVTPSYPESSFADQTVIVTGSNTGLGLEAARHFYRLNCARLILAVRTVTKGQTAKEEIVKSHRIYAAFADRVKRELWRVDVLVENAGTNPSDWVVTEGYEQAVQVNVLNTFFLALSLLPKLNETKEAFPESQPHLVIVSSEGHRLTNFPEIYAPDLYAKLNEGRLLASNPGEKVSSYQLIEVLFTREPVARLKSKTASAPFVIINIVNPGLCSSNLDRSGSEPPLAVRVMRRILDRTTEVGGRTFVLAAAAPATSHGEFQSDGVNQDVESWIYTDLGRRAQEKVFDQTLKILGARKPGLAQGIGL</sequence>
<feature type="domain" description="AB hydrolase-1" evidence="1">
    <location>
        <begin position="8"/>
        <end position="246"/>
    </location>
</feature>
<reference evidence="2 3" key="1">
    <citation type="submission" date="2017-05" db="EMBL/GenBank/DDBJ databases">
        <title>Genome sequence for an aflatoxigenic pathogen of Argentinian peanut, Aspergillus arachidicola.</title>
        <authorList>
            <person name="Moore G."/>
            <person name="Beltz S.B."/>
            <person name="Mack B.M."/>
        </authorList>
    </citation>
    <scope>NUCLEOTIDE SEQUENCE [LARGE SCALE GENOMIC DNA]</scope>
    <source>
        <strain evidence="2 3">CBS 117610</strain>
    </source>
</reference>
<protein>
    <recommendedName>
        <fullName evidence="1">AB hydrolase-1 domain-containing protein</fullName>
    </recommendedName>
</protein>
<dbReference type="InterPro" id="IPR002347">
    <property type="entry name" value="SDR_fam"/>
</dbReference>
<dbReference type="InterPro" id="IPR036291">
    <property type="entry name" value="NAD(P)-bd_dom_sf"/>
</dbReference>
<dbReference type="Gene3D" id="3.40.50.720">
    <property type="entry name" value="NAD(P)-binding Rossmann-like Domain"/>
    <property type="match status" value="1"/>
</dbReference>
<organism evidence="2 3">
    <name type="scientific">Aspergillus arachidicola</name>
    <dbReference type="NCBI Taxonomy" id="656916"/>
    <lineage>
        <taxon>Eukaryota</taxon>
        <taxon>Fungi</taxon>
        <taxon>Dikarya</taxon>
        <taxon>Ascomycota</taxon>
        <taxon>Pezizomycotina</taxon>
        <taxon>Eurotiomycetes</taxon>
        <taxon>Eurotiomycetidae</taxon>
        <taxon>Eurotiales</taxon>
        <taxon>Aspergillaceae</taxon>
        <taxon>Aspergillus</taxon>
        <taxon>Aspergillus subgen. Circumdati</taxon>
    </lineage>
</organism>
<dbReference type="InterPro" id="IPR029058">
    <property type="entry name" value="AB_hydrolase_fold"/>
</dbReference>